<dbReference type="Proteomes" id="UP001642380">
    <property type="component" value="Unassembled WGS sequence"/>
</dbReference>
<sequence>MEIRPLLSVSEYNQLRPLLDERSRRHCDQLINSDIYMQSPHSIASIHYAATLNKKLKEKYAAYTSPHALLDRPEYDRVNAECDRIYDAMYKEQAFFENLYNTLDWCENHLDYVIHSKKEPPMKKLINEAEHCRFFLKNRVLTKTMYFIGSIFSYPVNLDLAKQGGFFNPTPEPPPSEVLNRINLFK</sequence>
<evidence type="ECO:0000313" key="1">
    <source>
        <dbReference type="EMBL" id="CAJ2002106.1"/>
    </source>
</evidence>
<name>A0ABC8QR38_9VIRU</name>
<evidence type="ECO:0000313" key="2">
    <source>
        <dbReference type="Proteomes" id="UP001642380"/>
    </source>
</evidence>
<protein>
    <submittedName>
        <fullName evidence="1">Uncharacterized protein</fullName>
    </submittedName>
</protein>
<dbReference type="EMBL" id="CAUOPR010000001">
    <property type="protein sequence ID" value="CAJ2002106.1"/>
    <property type="molecule type" value="Genomic_DNA"/>
</dbReference>
<keyword evidence="2" id="KW-1185">Reference proteome</keyword>
<accession>A0ABC8QR38</accession>
<gene>
    <name evidence="1" type="ORF">CCFV1_ORF060</name>
</gene>
<comment type="caution">
    <text evidence="1">The sequence shown here is derived from an EMBL/GenBank/DDBJ whole genome shotgun (WGS) entry which is preliminary data.</text>
</comment>
<proteinExistence type="predicted"/>
<organism evidence="1 2">
    <name type="scientific">Cotesia congregata filamentous virus 1</name>
    <dbReference type="NCBI Taxonomy" id="3064291"/>
    <lineage>
        <taxon>Viruses</taxon>
        <taxon>Viruses incertae sedis</taxon>
        <taxon>Naldaviricetes</taxon>
        <taxon>Lefavirales</taxon>
        <taxon>Filamentoviridae</taxon>
        <taxon>Betafilamentovirus</taxon>
        <taxon>Betafilamentovirus cocongregatae</taxon>
    </lineage>
</organism>
<reference evidence="1 2" key="1">
    <citation type="submission" date="2024-01" db="EMBL/GenBank/DDBJ databases">
        <authorList>
            <person name="Guinet B."/>
        </authorList>
    </citation>
    <scope>NUCLEOTIDE SEQUENCE [LARGE SCALE GENOMIC DNA]</scope>
</reference>